<dbReference type="EMBL" id="AP022581">
    <property type="protein sequence ID" value="BBX97303.1"/>
    <property type="molecule type" value="Genomic_DNA"/>
</dbReference>
<evidence type="ECO:0000313" key="1">
    <source>
        <dbReference type="EMBL" id="BBX97303.1"/>
    </source>
</evidence>
<keyword evidence="2" id="KW-1185">Reference proteome</keyword>
<accession>A0A7I7NLY4</accession>
<proteinExistence type="predicted"/>
<evidence type="ECO:0000313" key="2">
    <source>
        <dbReference type="Proteomes" id="UP000466396"/>
    </source>
</evidence>
<sequence length="87" mass="9720">MRPVRFAGTAADLAKYQGRGMPLRLRIEGDPDDPAMWHPIAVVHDDMLQDVVALSIEFHDGTPEKLYNDIDSVEFTVQAPNSGPRFI</sequence>
<name>A0A7I7NLY4_9MYCO</name>
<organism evidence="1 2">
    <name type="scientific">Mycobacterium lacus</name>
    <dbReference type="NCBI Taxonomy" id="169765"/>
    <lineage>
        <taxon>Bacteria</taxon>
        <taxon>Bacillati</taxon>
        <taxon>Actinomycetota</taxon>
        <taxon>Actinomycetes</taxon>
        <taxon>Mycobacteriales</taxon>
        <taxon>Mycobacteriaceae</taxon>
        <taxon>Mycobacterium</taxon>
    </lineage>
</organism>
<dbReference type="KEGG" id="mlj:MLAC_25970"/>
<protein>
    <submittedName>
        <fullName evidence="1">Uncharacterized protein</fullName>
    </submittedName>
</protein>
<dbReference type="Proteomes" id="UP000466396">
    <property type="component" value="Chromosome"/>
</dbReference>
<gene>
    <name evidence="1" type="ORF">MLAC_25970</name>
</gene>
<reference evidence="1 2" key="1">
    <citation type="journal article" date="2019" name="Emerg. Microbes Infect.">
        <title>Comprehensive subspecies identification of 175 nontuberculous mycobacteria species based on 7547 genomic profiles.</title>
        <authorList>
            <person name="Matsumoto Y."/>
            <person name="Kinjo T."/>
            <person name="Motooka D."/>
            <person name="Nabeya D."/>
            <person name="Jung N."/>
            <person name="Uechi K."/>
            <person name="Horii T."/>
            <person name="Iida T."/>
            <person name="Fujita J."/>
            <person name="Nakamura S."/>
        </authorList>
    </citation>
    <scope>NUCLEOTIDE SEQUENCE [LARGE SCALE GENOMIC DNA]</scope>
    <source>
        <strain evidence="1 2">JCM 15657</strain>
    </source>
</reference>
<dbReference type="RefSeq" id="WP_139822653.1">
    <property type="nucleotide sequence ID" value="NZ_AP022581.1"/>
</dbReference>
<dbReference type="AlphaFoldDB" id="A0A7I7NLY4"/>